<dbReference type="Gene3D" id="3.30.70.980">
    <property type="match status" value="2"/>
</dbReference>
<evidence type="ECO:0000256" key="1">
    <source>
        <dbReference type="ARBA" id="ARBA00008724"/>
    </source>
</evidence>
<sequence length="249" mass="27418">MAGHSKWANIKYKKMKEDAKRGRIFTRLTREIIVAAREGGGDPETNPRLRAAIAAAKAANMPKENIERAIKRGTGELPGVTYEEITYEGYGPGGVAVIVEAITDNRNRTVSEIRRIFSKHGGSLGETGCVSWLFDKKGVITIKAQDLSEDDVLMVTLEAGAEDLKVEEDTFQVITAPEDFEKVKNTLEREGLPIEEAEVTLVPKNLVKVEGEKAEKVLKLMDALESLDEVQKTYANFEIPEEIMAALGA</sequence>
<dbReference type="Gene3D" id="1.10.10.200">
    <property type="match status" value="1"/>
</dbReference>
<feature type="domain" description="TACO1/YebC-like second and third" evidence="7">
    <location>
        <begin position="82"/>
        <end position="237"/>
    </location>
</feature>
<dbReference type="InterPro" id="IPR026564">
    <property type="entry name" value="Transcrip_reg_TACO1-like_dom3"/>
</dbReference>
<proteinExistence type="inferred from homology"/>
<evidence type="ECO:0000313" key="9">
    <source>
        <dbReference type="EMBL" id="HDD53436.1"/>
    </source>
</evidence>
<evidence type="ECO:0000256" key="2">
    <source>
        <dbReference type="ARBA" id="ARBA00022490"/>
    </source>
</evidence>
<dbReference type="NCBIfam" id="NF001030">
    <property type="entry name" value="PRK00110.1"/>
    <property type="match status" value="1"/>
</dbReference>
<keyword evidence="4 6" id="KW-0238">DNA-binding</keyword>
<keyword evidence="2 6" id="KW-0963">Cytoplasm</keyword>
<dbReference type="InterPro" id="IPR029072">
    <property type="entry name" value="YebC-like"/>
</dbReference>
<dbReference type="SUPFAM" id="SSF75625">
    <property type="entry name" value="YebC-like"/>
    <property type="match status" value="1"/>
</dbReference>
<name>A0A7C0Y9M8_9BACT</name>
<protein>
    <recommendedName>
        <fullName evidence="6">Probable transcriptional regulatory protein ENF32_05145</fullName>
    </recommendedName>
</protein>
<evidence type="ECO:0000256" key="5">
    <source>
        <dbReference type="ARBA" id="ARBA00023163"/>
    </source>
</evidence>
<evidence type="ECO:0000256" key="3">
    <source>
        <dbReference type="ARBA" id="ARBA00023015"/>
    </source>
</evidence>
<reference evidence="9" key="1">
    <citation type="journal article" date="2020" name="mSystems">
        <title>Genome- and Community-Level Interaction Insights into Carbon Utilization and Element Cycling Functions of Hydrothermarchaeota in Hydrothermal Sediment.</title>
        <authorList>
            <person name="Zhou Z."/>
            <person name="Liu Y."/>
            <person name="Xu W."/>
            <person name="Pan J."/>
            <person name="Luo Z.H."/>
            <person name="Li M."/>
        </authorList>
    </citation>
    <scope>NUCLEOTIDE SEQUENCE [LARGE SCALE GENOMIC DNA]</scope>
    <source>
        <strain evidence="9">HyVt-115</strain>
    </source>
</reference>
<comment type="similarity">
    <text evidence="1 6">Belongs to the TACO1 family.</text>
</comment>
<comment type="caution">
    <text evidence="9">The sequence shown here is derived from an EMBL/GenBank/DDBJ whole genome shotgun (WGS) entry which is preliminary data.</text>
</comment>
<gene>
    <name evidence="9" type="ORF">ENF32_05145</name>
</gene>
<dbReference type="NCBIfam" id="NF009044">
    <property type="entry name" value="PRK12378.1"/>
    <property type="match status" value="1"/>
</dbReference>
<keyword evidence="5 6" id="KW-0804">Transcription</keyword>
<dbReference type="Proteomes" id="UP000885690">
    <property type="component" value="Unassembled WGS sequence"/>
</dbReference>
<dbReference type="Pfam" id="PF01709">
    <property type="entry name" value="Transcrip_reg"/>
    <property type="match status" value="1"/>
</dbReference>
<dbReference type="NCBIfam" id="TIGR01033">
    <property type="entry name" value="YebC/PmpR family DNA-binding transcriptional regulator"/>
    <property type="match status" value="1"/>
</dbReference>
<dbReference type="GO" id="GO:0006355">
    <property type="term" value="P:regulation of DNA-templated transcription"/>
    <property type="evidence" value="ECO:0007669"/>
    <property type="project" value="UniProtKB-UniRule"/>
</dbReference>
<dbReference type="PANTHER" id="PTHR12532">
    <property type="entry name" value="TRANSLATIONAL ACTIVATOR OF CYTOCHROME C OXIDASE 1"/>
    <property type="match status" value="1"/>
</dbReference>
<organism evidence="9">
    <name type="scientific">Thermosulfidibacter takaii</name>
    <dbReference type="NCBI Taxonomy" id="412593"/>
    <lineage>
        <taxon>Bacteria</taxon>
        <taxon>Pseudomonadati</taxon>
        <taxon>Thermosulfidibacterota</taxon>
        <taxon>Thermosulfidibacteria</taxon>
        <taxon>Thermosulfidibacterales</taxon>
        <taxon>Thermosulfidibacteraceae</taxon>
    </lineage>
</organism>
<evidence type="ECO:0000259" key="8">
    <source>
        <dbReference type="Pfam" id="PF20772"/>
    </source>
</evidence>
<dbReference type="HAMAP" id="MF_00693">
    <property type="entry name" value="Transcrip_reg_TACO1"/>
    <property type="match status" value="1"/>
</dbReference>
<dbReference type="InterPro" id="IPR017856">
    <property type="entry name" value="Integrase-like_N"/>
</dbReference>
<evidence type="ECO:0000259" key="7">
    <source>
        <dbReference type="Pfam" id="PF01709"/>
    </source>
</evidence>
<dbReference type="InterPro" id="IPR049083">
    <property type="entry name" value="TACO1_YebC_N"/>
</dbReference>
<dbReference type="EMBL" id="DQWS01000188">
    <property type="protein sequence ID" value="HDD53436.1"/>
    <property type="molecule type" value="Genomic_DNA"/>
</dbReference>
<keyword evidence="3 6" id="KW-0805">Transcription regulation</keyword>
<feature type="domain" description="TACO1/YebC-like N-terminal" evidence="8">
    <location>
        <begin position="5"/>
        <end position="76"/>
    </location>
</feature>
<dbReference type="FunFam" id="3.30.70.980:FF:000002">
    <property type="entry name" value="Probable transcriptional regulatory protein YebC"/>
    <property type="match status" value="1"/>
</dbReference>
<dbReference type="AlphaFoldDB" id="A0A7C0Y9M8"/>
<evidence type="ECO:0000256" key="6">
    <source>
        <dbReference type="HAMAP-Rule" id="MF_00693"/>
    </source>
</evidence>
<dbReference type="PANTHER" id="PTHR12532:SF6">
    <property type="entry name" value="TRANSCRIPTIONAL REGULATORY PROTEIN YEBC-RELATED"/>
    <property type="match status" value="1"/>
</dbReference>
<dbReference type="InterPro" id="IPR048300">
    <property type="entry name" value="TACO1_YebC-like_2nd/3rd_dom"/>
</dbReference>
<accession>A0A7C0Y9M8</accession>
<dbReference type="GO" id="GO:0003677">
    <property type="term" value="F:DNA binding"/>
    <property type="evidence" value="ECO:0007669"/>
    <property type="project" value="UniProtKB-UniRule"/>
</dbReference>
<dbReference type="InterPro" id="IPR002876">
    <property type="entry name" value="Transcrip_reg_TACO1-like"/>
</dbReference>
<evidence type="ECO:0000256" key="4">
    <source>
        <dbReference type="ARBA" id="ARBA00023125"/>
    </source>
</evidence>
<dbReference type="FunFam" id="1.10.10.200:FF:000002">
    <property type="entry name" value="Probable transcriptional regulatory protein CLM62_37755"/>
    <property type="match status" value="1"/>
</dbReference>
<dbReference type="GO" id="GO:0005829">
    <property type="term" value="C:cytosol"/>
    <property type="evidence" value="ECO:0007669"/>
    <property type="project" value="TreeGrafter"/>
</dbReference>
<comment type="subcellular location">
    <subcellularLocation>
        <location evidence="6">Cytoplasm</location>
    </subcellularLocation>
</comment>
<dbReference type="Pfam" id="PF20772">
    <property type="entry name" value="TACO1_YebC_N"/>
    <property type="match status" value="1"/>
</dbReference>